<sequence>MALRLLCYGIRTSRRTLRRCTSAFFRLDPAFFCRIHSAFAFTPPTLSLVSRKIADAADAPVAVVGHSHPSQAQQSFTSSLSATIDFLRVLTLLEPEDDVFTFLPPCHLRSIASLRVSSFP</sequence>
<dbReference type="AlphaFoldDB" id="R9NVR6"/>
<keyword evidence="1" id="KW-0378">Hydrolase</keyword>
<dbReference type="GeneID" id="24105435"/>
<name>R9NVR6_PSEHS</name>
<protein>
    <submittedName>
        <fullName evidence="1">Alphabeta hydrolase</fullName>
    </submittedName>
</protein>
<proteinExistence type="predicted"/>
<dbReference type="GO" id="GO:0016787">
    <property type="term" value="F:hydrolase activity"/>
    <property type="evidence" value="ECO:0007669"/>
    <property type="project" value="UniProtKB-KW"/>
</dbReference>
<reference evidence="2" key="1">
    <citation type="journal article" date="2013" name="Genome Announc.">
        <title>Draft genome sequence of the basidiomycetous yeast-like fungus Pseudozyma hubeiensis SY62, which produces an abundant amount of the biosurfactant mannosylerythritol lipids.</title>
        <authorList>
            <person name="Konishi M."/>
            <person name="Hatada Y."/>
            <person name="Horiuchi J."/>
        </authorList>
    </citation>
    <scope>NUCLEOTIDE SEQUENCE [LARGE SCALE GENOMIC DNA]</scope>
    <source>
        <strain evidence="2">SY62</strain>
    </source>
</reference>
<dbReference type="EMBL" id="DF238767">
    <property type="protein sequence ID" value="GAC92569.1"/>
    <property type="molecule type" value="Genomic_DNA"/>
</dbReference>
<organism evidence="1 2">
    <name type="scientific">Pseudozyma hubeiensis (strain SY62)</name>
    <name type="common">Yeast</name>
    <dbReference type="NCBI Taxonomy" id="1305764"/>
    <lineage>
        <taxon>Eukaryota</taxon>
        <taxon>Fungi</taxon>
        <taxon>Dikarya</taxon>
        <taxon>Basidiomycota</taxon>
        <taxon>Ustilaginomycotina</taxon>
        <taxon>Ustilaginomycetes</taxon>
        <taxon>Ustilaginales</taxon>
        <taxon>Ustilaginaceae</taxon>
        <taxon>Pseudozyma</taxon>
    </lineage>
</organism>
<dbReference type="HOGENOM" id="CLU_2050662_0_0_1"/>
<dbReference type="RefSeq" id="XP_012186156.1">
    <property type="nucleotide sequence ID" value="XM_012330766.1"/>
</dbReference>
<keyword evidence="2" id="KW-1185">Reference proteome</keyword>
<gene>
    <name evidence="1" type="ORF">PHSY_000123</name>
</gene>
<evidence type="ECO:0000313" key="1">
    <source>
        <dbReference type="EMBL" id="GAC92569.1"/>
    </source>
</evidence>
<accession>R9NVR6</accession>
<dbReference type="Proteomes" id="UP000014071">
    <property type="component" value="Unassembled WGS sequence"/>
</dbReference>
<evidence type="ECO:0000313" key="2">
    <source>
        <dbReference type="Proteomes" id="UP000014071"/>
    </source>
</evidence>